<dbReference type="InterPro" id="IPR002734">
    <property type="entry name" value="RibDG_C"/>
</dbReference>
<dbReference type="InterPro" id="IPR024072">
    <property type="entry name" value="DHFR-like_dom_sf"/>
</dbReference>
<evidence type="ECO:0000259" key="1">
    <source>
        <dbReference type="Pfam" id="PF01872"/>
    </source>
</evidence>
<protein>
    <submittedName>
        <fullName evidence="2">Dihydrofolate reductase</fullName>
    </submittedName>
</protein>
<name>A0A0C1Y6Z0_9CYAN</name>
<accession>A0A0C1Y6Z0</accession>
<feature type="domain" description="Bacterial bifunctional deaminase-reductase C-terminal" evidence="1">
    <location>
        <begin position="8"/>
        <end position="168"/>
    </location>
</feature>
<reference evidence="2" key="3">
    <citation type="submission" date="2020-02" db="EMBL/GenBank/DDBJ databases">
        <authorList>
            <person name="Sarangi A.N."/>
            <person name="Ghosh S."/>
            <person name="Mukherjee M."/>
            <person name="Tripathy S."/>
        </authorList>
    </citation>
    <scope>NUCLEOTIDE SEQUENCE</scope>
    <source>
        <strain evidence="2">BDU141951</strain>
    </source>
</reference>
<dbReference type="EMBL" id="JTHE02000003">
    <property type="protein sequence ID" value="NEV68005.1"/>
    <property type="molecule type" value="Genomic_DNA"/>
</dbReference>
<dbReference type="PANTHER" id="PTHR38011">
    <property type="entry name" value="DIHYDROFOLATE REDUCTASE FAMILY PROTEIN (AFU_ORTHOLOGUE AFUA_8G06820)"/>
    <property type="match status" value="1"/>
</dbReference>
<dbReference type="GO" id="GO:0008703">
    <property type="term" value="F:5-amino-6-(5-phosphoribosylamino)uracil reductase activity"/>
    <property type="evidence" value="ECO:0007669"/>
    <property type="project" value="InterPro"/>
</dbReference>
<reference evidence="2" key="1">
    <citation type="submission" date="2014-11" db="EMBL/GenBank/DDBJ databases">
        <authorList>
            <person name="Malar M.C."/>
            <person name="Sen D."/>
            <person name="Tripathy S."/>
        </authorList>
    </citation>
    <scope>NUCLEOTIDE SEQUENCE</scope>
    <source>
        <strain evidence="2">BDU141951</strain>
    </source>
</reference>
<dbReference type="Gene3D" id="3.40.430.10">
    <property type="entry name" value="Dihydrofolate Reductase, subunit A"/>
    <property type="match status" value="1"/>
</dbReference>
<dbReference type="InterPro" id="IPR050765">
    <property type="entry name" value="Riboflavin_Biosynth_HTPR"/>
</dbReference>
<reference evidence="2" key="2">
    <citation type="journal article" date="2015" name="Genome Announc.">
        <title>Draft Genome Sequence of Filamentous Marine Cyanobacterium Lyngbya confervoides Strain BDU141951.</title>
        <authorList>
            <person name="Chandrababunaidu M.M."/>
            <person name="Sen D."/>
            <person name="Tripathy S."/>
        </authorList>
    </citation>
    <scope>NUCLEOTIDE SEQUENCE</scope>
    <source>
        <strain evidence="2">BDU141951</strain>
    </source>
</reference>
<comment type="caution">
    <text evidence="2">The sequence shown here is derived from an EMBL/GenBank/DDBJ whole genome shotgun (WGS) entry which is preliminary data.</text>
</comment>
<dbReference type="PANTHER" id="PTHR38011:SF11">
    <property type="entry name" value="2,5-DIAMINO-6-RIBOSYLAMINO-4(3H)-PYRIMIDINONE 5'-PHOSPHATE REDUCTASE"/>
    <property type="match status" value="1"/>
</dbReference>
<dbReference type="AlphaFoldDB" id="A0A0C1Y6Z0"/>
<dbReference type="SUPFAM" id="SSF53597">
    <property type="entry name" value="Dihydrofolate reductase-like"/>
    <property type="match status" value="1"/>
</dbReference>
<evidence type="ECO:0000313" key="2">
    <source>
        <dbReference type="EMBL" id="NEV68005.1"/>
    </source>
</evidence>
<proteinExistence type="predicted"/>
<sequence>MPHPTQFILYIATTLDGYIASPDGRIDWLTTLDAGSEDVGYEAFYNTIEALVMGAATYEQVLTFGDWPYAHKPSYVMTRRQLSSDRPDVTFVSDVETVLAEVERQGWQRVWLVGGGQVAAEFMRRGLVHEWIVAIAPIILGDGISLYQQVPMQKLQLVNSRHFQSGMVELHYTMP</sequence>
<dbReference type="GO" id="GO:0009231">
    <property type="term" value="P:riboflavin biosynthetic process"/>
    <property type="evidence" value="ECO:0007669"/>
    <property type="project" value="InterPro"/>
</dbReference>
<organism evidence="2">
    <name type="scientific">Lyngbya confervoides BDU141951</name>
    <dbReference type="NCBI Taxonomy" id="1574623"/>
    <lineage>
        <taxon>Bacteria</taxon>
        <taxon>Bacillati</taxon>
        <taxon>Cyanobacteriota</taxon>
        <taxon>Cyanophyceae</taxon>
        <taxon>Oscillatoriophycideae</taxon>
        <taxon>Oscillatoriales</taxon>
        <taxon>Microcoleaceae</taxon>
        <taxon>Lyngbya</taxon>
    </lineage>
</organism>
<dbReference type="Pfam" id="PF01872">
    <property type="entry name" value="RibD_C"/>
    <property type="match status" value="1"/>
</dbReference>
<gene>
    <name evidence="2" type="ORF">QQ91_012860</name>
</gene>